<feature type="region of interest" description="Disordered" evidence="1">
    <location>
        <begin position="84"/>
        <end position="110"/>
    </location>
</feature>
<dbReference type="STRING" id="683228.GA0070617_0453"/>
<dbReference type="AlphaFoldDB" id="A0A1C6TYV6"/>
<organism evidence="2 3">
    <name type="scientific">Micromonospora yangpuensis</name>
    <dbReference type="NCBI Taxonomy" id="683228"/>
    <lineage>
        <taxon>Bacteria</taxon>
        <taxon>Bacillati</taxon>
        <taxon>Actinomycetota</taxon>
        <taxon>Actinomycetes</taxon>
        <taxon>Micromonosporales</taxon>
        <taxon>Micromonosporaceae</taxon>
        <taxon>Micromonospora</taxon>
    </lineage>
</organism>
<accession>A0A1C6TYV6</accession>
<protein>
    <submittedName>
        <fullName evidence="2">Uncharacterized protein</fullName>
    </submittedName>
</protein>
<dbReference type="Proteomes" id="UP000198937">
    <property type="component" value="Unassembled WGS sequence"/>
</dbReference>
<sequence>MTAGPVRVGVGAQFRAGDVLHVTRAASIQFSQRPIMFRLIRVKTDWITYDGWTWLDGYQLDEQGNATARRSIFVQWAGLRLMAQPAPPAAGDGRNRHPNQRRPPVPRRTG</sequence>
<name>A0A1C6TYV6_9ACTN</name>
<evidence type="ECO:0000313" key="2">
    <source>
        <dbReference type="EMBL" id="SCL47020.1"/>
    </source>
</evidence>
<reference evidence="2 3" key="1">
    <citation type="submission" date="2016-06" db="EMBL/GenBank/DDBJ databases">
        <authorList>
            <person name="Kjaerup R.B."/>
            <person name="Dalgaard T.S."/>
            <person name="Juul-Madsen H.R."/>
        </authorList>
    </citation>
    <scope>NUCLEOTIDE SEQUENCE [LARGE SCALE GENOMIC DNA]</scope>
    <source>
        <strain evidence="2 3">DSM 45577</strain>
    </source>
</reference>
<dbReference type="EMBL" id="FMIA01000002">
    <property type="protein sequence ID" value="SCL47020.1"/>
    <property type="molecule type" value="Genomic_DNA"/>
</dbReference>
<gene>
    <name evidence="2" type="ORF">GA0070617_0453</name>
</gene>
<keyword evidence="3" id="KW-1185">Reference proteome</keyword>
<evidence type="ECO:0000313" key="3">
    <source>
        <dbReference type="Proteomes" id="UP000198937"/>
    </source>
</evidence>
<dbReference type="RefSeq" id="WP_229688541.1">
    <property type="nucleotide sequence ID" value="NZ_BMMJ01000011.1"/>
</dbReference>
<evidence type="ECO:0000256" key="1">
    <source>
        <dbReference type="SAM" id="MobiDB-lite"/>
    </source>
</evidence>
<proteinExistence type="predicted"/>